<gene>
    <name evidence="2" type="ORF">S01H1_08528</name>
</gene>
<feature type="region of interest" description="Disordered" evidence="1">
    <location>
        <begin position="1"/>
        <end position="21"/>
    </location>
</feature>
<accession>X0TM15</accession>
<proteinExistence type="predicted"/>
<organism evidence="2">
    <name type="scientific">marine sediment metagenome</name>
    <dbReference type="NCBI Taxonomy" id="412755"/>
    <lineage>
        <taxon>unclassified sequences</taxon>
        <taxon>metagenomes</taxon>
        <taxon>ecological metagenomes</taxon>
    </lineage>
</organism>
<feature type="non-terminal residue" evidence="2">
    <location>
        <position position="1"/>
    </location>
</feature>
<evidence type="ECO:0000313" key="2">
    <source>
        <dbReference type="EMBL" id="GAF77125.1"/>
    </source>
</evidence>
<reference evidence="2" key="1">
    <citation type="journal article" date="2014" name="Front. Microbiol.">
        <title>High frequency of phylogenetically diverse reductive dehalogenase-homologous genes in deep subseafloor sedimentary metagenomes.</title>
        <authorList>
            <person name="Kawai M."/>
            <person name="Futagami T."/>
            <person name="Toyoda A."/>
            <person name="Takaki Y."/>
            <person name="Nishi S."/>
            <person name="Hori S."/>
            <person name="Arai W."/>
            <person name="Tsubouchi T."/>
            <person name="Morono Y."/>
            <person name="Uchiyama I."/>
            <person name="Ito T."/>
            <person name="Fujiyama A."/>
            <person name="Inagaki F."/>
            <person name="Takami H."/>
        </authorList>
    </citation>
    <scope>NUCLEOTIDE SEQUENCE</scope>
    <source>
        <strain evidence="2">Expedition CK06-06</strain>
    </source>
</reference>
<name>X0TM15_9ZZZZ</name>
<protein>
    <submittedName>
        <fullName evidence="2">Uncharacterized protein</fullName>
    </submittedName>
</protein>
<evidence type="ECO:0000256" key="1">
    <source>
        <dbReference type="SAM" id="MobiDB-lite"/>
    </source>
</evidence>
<sequence length="53" mass="5797">KSKPPKAQEPPPGTPGEGKGPYISVIEELEMKDKPHAHLFGSIIETLENSEKE</sequence>
<comment type="caution">
    <text evidence="2">The sequence shown here is derived from an EMBL/GenBank/DDBJ whole genome shotgun (WGS) entry which is preliminary data.</text>
</comment>
<dbReference type="EMBL" id="BARS01004369">
    <property type="protein sequence ID" value="GAF77125.1"/>
    <property type="molecule type" value="Genomic_DNA"/>
</dbReference>
<dbReference type="AlphaFoldDB" id="X0TM15"/>